<name>A0A0E9XMZ7_ANGAN</name>
<evidence type="ECO:0000256" key="1">
    <source>
        <dbReference type="SAM" id="MobiDB-lite"/>
    </source>
</evidence>
<dbReference type="EMBL" id="GBXM01004470">
    <property type="protein sequence ID" value="JAI04108.1"/>
    <property type="molecule type" value="Transcribed_RNA"/>
</dbReference>
<reference evidence="2" key="2">
    <citation type="journal article" date="2015" name="Fish Shellfish Immunol.">
        <title>Early steps in the European eel (Anguilla anguilla)-Vibrio vulnificus interaction in the gills: Role of the RtxA13 toxin.</title>
        <authorList>
            <person name="Callol A."/>
            <person name="Pajuelo D."/>
            <person name="Ebbesson L."/>
            <person name="Teles M."/>
            <person name="MacKenzie S."/>
            <person name="Amaro C."/>
        </authorList>
    </citation>
    <scope>NUCLEOTIDE SEQUENCE</scope>
</reference>
<dbReference type="AlphaFoldDB" id="A0A0E9XMZ7"/>
<proteinExistence type="predicted"/>
<organism evidence="2">
    <name type="scientific">Anguilla anguilla</name>
    <name type="common">European freshwater eel</name>
    <name type="synonym">Muraena anguilla</name>
    <dbReference type="NCBI Taxonomy" id="7936"/>
    <lineage>
        <taxon>Eukaryota</taxon>
        <taxon>Metazoa</taxon>
        <taxon>Chordata</taxon>
        <taxon>Craniata</taxon>
        <taxon>Vertebrata</taxon>
        <taxon>Euteleostomi</taxon>
        <taxon>Actinopterygii</taxon>
        <taxon>Neopterygii</taxon>
        <taxon>Teleostei</taxon>
        <taxon>Anguilliformes</taxon>
        <taxon>Anguillidae</taxon>
        <taxon>Anguilla</taxon>
    </lineage>
</organism>
<sequence>MVLNINGLYKKKTLNPAEGISEPQTSPPQSSPVFGSSRNCSIHFNGAVFAGQLKLTGIGVRF</sequence>
<protein>
    <submittedName>
        <fullName evidence="2">Uncharacterized protein</fullName>
    </submittedName>
</protein>
<feature type="region of interest" description="Disordered" evidence="1">
    <location>
        <begin position="16"/>
        <end position="35"/>
    </location>
</feature>
<evidence type="ECO:0000313" key="2">
    <source>
        <dbReference type="EMBL" id="JAI04108.1"/>
    </source>
</evidence>
<accession>A0A0E9XMZ7</accession>
<reference evidence="2" key="1">
    <citation type="submission" date="2014-11" db="EMBL/GenBank/DDBJ databases">
        <authorList>
            <person name="Amaro Gonzalez C."/>
        </authorList>
    </citation>
    <scope>NUCLEOTIDE SEQUENCE</scope>
</reference>